<feature type="region of interest" description="Disordered" evidence="4">
    <location>
        <begin position="97"/>
        <end position="131"/>
    </location>
</feature>
<feature type="region of interest" description="Disordered" evidence="4">
    <location>
        <begin position="319"/>
        <end position="366"/>
    </location>
</feature>
<comment type="subcellular location">
    <subcellularLocation>
        <location evidence="1">Nucleus</location>
    </subcellularLocation>
</comment>
<dbReference type="PROSITE" id="PS50297">
    <property type="entry name" value="ANK_REP_REGION"/>
    <property type="match status" value="1"/>
</dbReference>
<dbReference type="InterPro" id="IPR023780">
    <property type="entry name" value="Chromo_domain"/>
</dbReference>
<dbReference type="InterPro" id="IPR023779">
    <property type="entry name" value="Chromodomain_CS"/>
</dbReference>
<dbReference type="SUPFAM" id="SSF48403">
    <property type="entry name" value="Ankyrin repeat"/>
    <property type="match status" value="1"/>
</dbReference>
<dbReference type="Pfam" id="PF12796">
    <property type="entry name" value="Ank_2"/>
    <property type="match status" value="1"/>
</dbReference>
<dbReference type="WBParaSite" id="nRc.2.0.1.t14168-RA">
    <property type="protein sequence ID" value="nRc.2.0.1.t14168-RA"/>
    <property type="gene ID" value="nRc.2.0.1.g14168"/>
</dbReference>
<keyword evidence="3" id="KW-0040">ANK repeat</keyword>
<feature type="compositionally biased region" description="Basic and acidic residues" evidence="4">
    <location>
        <begin position="159"/>
        <end position="169"/>
    </location>
</feature>
<dbReference type="PROSITE" id="PS50088">
    <property type="entry name" value="ANK_REPEAT"/>
    <property type="match status" value="1"/>
</dbReference>
<dbReference type="Proteomes" id="UP000887565">
    <property type="component" value="Unplaced"/>
</dbReference>
<evidence type="ECO:0000313" key="7">
    <source>
        <dbReference type="WBParaSite" id="nRc.2.0.1.t14168-RA"/>
    </source>
</evidence>
<accession>A0A915IL74</accession>
<evidence type="ECO:0000256" key="3">
    <source>
        <dbReference type="PROSITE-ProRule" id="PRU00023"/>
    </source>
</evidence>
<dbReference type="InterPro" id="IPR036770">
    <property type="entry name" value="Ankyrin_rpt-contain_sf"/>
</dbReference>
<dbReference type="AlphaFoldDB" id="A0A915IL74"/>
<dbReference type="InterPro" id="IPR002110">
    <property type="entry name" value="Ankyrin_rpt"/>
</dbReference>
<feature type="domain" description="Chromo" evidence="5">
    <location>
        <begin position="13"/>
        <end position="73"/>
    </location>
</feature>
<dbReference type="PROSITE" id="PS50013">
    <property type="entry name" value="CHROMO_2"/>
    <property type="match status" value="1"/>
</dbReference>
<dbReference type="SMART" id="SM00298">
    <property type="entry name" value="CHROMO"/>
    <property type="match status" value="1"/>
</dbReference>
<feature type="compositionally biased region" description="Basic and acidic residues" evidence="4">
    <location>
        <begin position="484"/>
        <end position="494"/>
    </location>
</feature>
<dbReference type="InterPro" id="IPR016197">
    <property type="entry name" value="Chromo-like_dom_sf"/>
</dbReference>
<dbReference type="Gene3D" id="1.25.40.20">
    <property type="entry name" value="Ankyrin repeat-containing domain"/>
    <property type="match status" value="1"/>
</dbReference>
<evidence type="ECO:0000259" key="5">
    <source>
        <dbReference type="PROSITE" id="PS50013"/>
    </source>
</evidence>
<keyword evidence="2" id="KW-0539">Nucleus</keyword>
<protein>
    <submittedName>
        <fullName evidence="7">Chromo domain-containing protein</fullName>
    </submittedName>
</protein>
<sequence>MKTEAPLDEEELYEVEAIVDMRTMKNGKIQYRVRWANYSPSNDTWEPEENLESCADFIENFLASKKTVLNRIDKDDLTTATGDAVYQRVKRKRTEYLDESALSSSASDNDKNGKDDDKLADDQPSNSINEKCVVENLPLTNIFEMTGPSFQENNENDENNEKTVSKSDENLYDNVSNSVTVVDKVQNDSVDQELHLLDNLLANVSVFSAKKRNSKSSKTSVNVDLIDLVIDSVIRRVLHGDLSDGDTGLPEENANSSVNGMEIDHNQVTPNHYILKTITTPNTIAGVPTVKQEMTECLTVLTTSLKSVGRVESVIQESYQTSQNDEKAADGPVRVDASSEDLRVDDHNEISKDPVKENSNNLSKDHSKIALTDDSLRKIETESSTMTDETNNQRSISPGIPLIVNDKNLEAADVEVGMSLGERNQTPPPIDSFQKQQQQTPPRVLKPLFSGLWLPLTKAKNQNVVVAAVDEQPPTETKILSLERINDDNNKESSESPQLPSIPEEDAPALSAAPTVELSNLSVAVASTSKKSTSLEDMLDRKLNLNDYFKSLMHKSQNFDRTKTHIVTQTDLFESCRLGHFDLVRSALLAAKNSKSVSAYNLNALDEYGRTVLMNLVLTKCDSCHIIDDIMELLVQNGANLNLRSREGDTALMMAIQSEYLCKVTKLLSLGAAANLPNHAGETPLLMACSKSLNLFVTKLLESGADFNAVGASGTPLSSLIFNKTINKLIQTHEKRVKLAFDQTLQSILDLDKLQIRLPLFPLHCYSLNESRVFRIIFPHQKLPAVMRSNRDHEILVIGLSKFGTQSICVRLWGLSPVVNVLLNGQEQKCVQDDWRFIYKLNCLKNGTNELTIKCADDFRMSKCKLLIQAFVLQRR</sequence>
<name>A0A915IL74_ROMCU</name>
<feature type="compositionally biased region" description="Basic and acidic residues" evidence="4">
    <location>
        <begin position="340"/>
        <end position="356"/>
    </location>
</feature>
<dbReference type="CDD" id="cd00024">
    <property type="entry name" value="CD_CSD"/>
    <property type="match status" value="1"/>
</dbReference>
<feature type="region of interest" description="Disordered" evidence="4">
    <location>
        <begin position="481"/>
        <end position="509"/>
    </location>
</feature>
<feature type="compositionally biased region" description="Basic and acidic residues" evidence="4">
    <location>
        <begin position="108"/>
        <end position="121"/>
    </location>
</feature>
<dbReference type="InterPro" id="IPR051219">
    <property type="entry name" value="Heterochromatin_chromo-domain"/>
</dbReference>
<dbReference type="PANTHER" id="PTHR22812">
    <property type="entry name" value="CHROMOBOX PROTEIN"/>
    <property type="match status" value="1"/>
</dbReference>
<keyword evidence="6" id="KW-1185">Reference proteome</keyword>
<dbReference type="SUPFAM" id="SSF54160">
    <property type="entry name" value="Chromo domain-like"/>
    <property type="match status" value="1"/>
</dbReference>
<feature type="region of interest" description="Disordered" evidence="4">
    <location>
        <begin position="146"/>
        <end position="170"/>
    </location>
</feature>
<dbReference type="OMA" id="IFHANFM"/>
<feature type="repeat" description="ANK" evidence="3">
    <location>
        <begin position="680"/>
        <end position="712"/>
    </location>
</feature>
<evidence type="ECO:0000256" key="1">
    <source>
        <dbReference type="ARBA" id="ARBA00004123"/>
    </source>
</evidence>
<dbReference type="Pfam" id="PF00385">
    <property type="entry name" value="Chromo"/>
    <property type="match status" value="1"/>
</dbReference>
<proteinExistence type="predicted"/>
<dbReference type="PROSITE" id="PS00598">
    <property type="entry name" value="CHROMO_1"/>
    <property type="match status" value="1"/>
</dbReference>
<dbReference type="Gene3D" id="2.40.50.40">
    <property type="match status" value="1"/>
</dbReference>
<evidence type="ECO:0000313" key="6">
    <source>
        <dbReference type="Proteomes" id="UP000887565"/>
    </source>
</evidence>
<dbReference type="GO" id="GO:0005634">
    <property type="term" value="C:nucleus"/>
    <property type="evidence" value="ECO:0007669"/>
    <property type="project" value="UniProtKB-SubCell"/>
</dbReference>
<evidence type="ECO:0000256" key="2">
    <source>
        <dbReference type="ARBA" id="ARBA00023242"/>
    </source>
</evidence>
<reference evidence="7" key="1">
    <citation type="submission" date="2022-11" db="UniProtKB">
        <authorList>
            <consortium name="WormBaseParasite"/>
        </authorList>
    </citation>
    <scope>IDENTIFICATION</scope>
</reference>
<dbReference type="SMART" id="SM00248">
    <property type="entry name" value="ANK"/>
    <property type="match status" value="3"/>
</dbReference>
<organism evidence="6 7">
    <name type="scientific">Romanomermis culicivorax</name>
    <name type="common">Nematode worm</name>
    <dbReference type="NCBI Taxonomy" id="13658"/>
    <lineage>
        <taxon>Eukaryota</taxon>
        <taxon>Metazoa</taxon>
        <taxon>Ecdysozoa</taxon>
        <taxon>Nematoda</taxon>
        <taxon>Enoplea</taxon>
        <taxon>Dorylaimia</taxon>
        <taxon>Mermithida</taxon>
        <taxon>Mermithoidea</taxon>
        <taxon>Mermithidae</taxon>
        <taxon>Romanomermis</taxon>
    </lineage>
</organism>
<dbReference type="InterPro" id="IPR000953">
    <property type="entry name" value="Chromo/chromo_shadow_dom"/>
</dbReference>
<evidence type="ECO:0000256" key="4">
    <source>
        <dbReference type="SAM" id="MobiDB-lite"/>
    </source>
</evidence>